<organism evidence="6 7">
    <name type="scientific">Pycnococcus provasolii</name>
    <dbReference type="NCBI Taxonomy" id="41880"/>
    <lineage>
        <taxon>Eukaryota</taxon>
        <taxon>Viridiplantae</taxon>
        <taxon>Chlorophyta</taxon>
        <taxon>Pseudoscourfieldiophyceae</taxon>
        <taxon>Pseudoscourfieldiales</taxon>
        <taxon>Pycnococcaceae</taxon>
        <taxon>Pycnococcus</taxon>
    </lineage>
</organism>
<dbReference type="PANTHER" id="PTHR42909">
    <property type="entry name" value="ZGC:136858"/>
    <property type="match status" value="1"/>
</dbReference>
<name>A0A830HKW9_9CHLO</name>
<dbReference type="InterPro" id="IPR007342">
    <property type="entry name" value="PsuG"/>
</dbReference>
<dbReference type="HAMAP" id="MF_01876">
    <property type="entry name" value="PsiMP_glycosidase"/>
    <property type="match status" value="1"/>
</dbReference>
<accession>A0A830HKW9</accession>
<reference evidence="6" key="1">
    <citation type="submission" date="2020-10" db="EMBL/GenBank/DDBJ databases">
        <title>Unveiling of a novel bifunctional photoreceptor, Dualchrome1, isolated from a cosmopolitan green alga.</title>
        <authorList>
            <person name="Suzuki S."/>
            <person name="Kawachi M."/>
        </authorList>
    </citation>
    <scope>NUCLEOTIDE SEQUENCE</scope>
    <source>
        <strain evidence="6">NIES 2893</strain>
    </source>
</reference>
<dbReference type="OrthoDB" id="198885at2759"/>
<evidence type="ECO:0000256" key="2">
    <source>
        <dbReference type="ARBA" id="ARBA00022801"/>
    </source>
</evidence>
<dbReference type="Gene3D" id="3.40.1790.10">
    <property type="entry name" value="Indigoidine synthase domain"/>
    <property type="match status" value="1"/>
</dbReference>
<dbReference type="AlphaFoldDB" id="A0A830HKW9"/>
<dbReference type="SUPFAM" id="SSF110581">
    <property type="entry name" value="Indigoidine synthase A-like"/>
    <property type="match status" value="1"/>
</dbReference>
<dbReference type="Proteomes" id="UP000660262">
    <property type="component" value="Unassembled WGS sequence"/>
</dbReference>
<dbReference type="InterPro" id="IPR022830">
    <property type="entry name" value="Indigdn_synthA-like"/>
</dbReference>
<dbReference type="GO" id="GO:0005737">
    <property type="term" value="C:cytoplasm"/>
    <property type="evidence" value="ECO:0007669"/>
    <property type="project" value="TreeGrafter"/>
</dbReference>
<keyword evidence="3" id="KW-0464">Manganese</keyword>
<evidence type="ECO:0000256" key="3">
    <source>
        <dbReference type="ARBA" id="ARBA00023211"/>
    </source>
</evidence>
<dbReference type="GO" id="GO:0046872">
    <property type="term" value="F:metal ion binding"/>
    <property type="evidence" value="ECO:0007669"/>
    <property type="project" value="UniProtKB-KW"/>
</dbReference>
<dbReference type="GO" id="GO:0016798">
    <property type="term" value="F:hydrolase activity, acting on glycosyl bonds"/>
    <property type="evidence" value="ECO:0007669"/>
    <property type="project" value="UniProtKB-KW"/>
</dbReference>
<evidence type="ECO:0008006" key="8">
    <source>
        <dbReference type="Google" id="ProtNLM"/>
    </source>
</evidence>
<gene>
    <name evidence="6" type="ORF">PPROV_000468600</name>
</gene>
<dbReference type="EMBL" id="BNJQ01000011">
    <property type="protein sequence ID" value="GHP05939.1"/>
    <property type="molecule type" value="Genomic_DNA"/>
</dbReference>
<dbReference type="GO" id="GO:0004730">
    <property type="term" value="F:pseudouridylate synthase activity"/>
    <property type="evidence" value="ECO:0007669"/>
    <property type="project" value="InterPro"/>
</dbReference>
<keyword evidence="7" id="KW-1185">Reference proteome</keyword>
<evidence type="ECO:0000256" key="1">
    <source>
        <dbReference type="ARBA" id="ARBA00022723"/>
    </source>
</evidence>
<keyword evidence="4" id="KW-0456">Lyase</keyword>
<protein>
    <recommendedName>
        <fullName evidence="8">Pseudouridine-5'-phosphate glycosidase</fullName>
    </recommendedName>
</protein>
<evidence type="ECO:0000256" key="4">
    <source>
        <dbReference type="ARBA" id="ARBA00023239"/>
    </source>
</evidence>
<evidence type="ECO:0000313" key="7">
    <source>
        <dbReference type="Proteomes" id="UP000660262"/>
    </source>
</evidence>
<keyword evidence="2" id="KW-0378">Hydrolase</keyword>
<evidence type="ECO:0000256" key="5">
    <source>
        <dbReference type="ARBA" id="ARBA00023295"/>
    </source>
</evidence>
<dbReference type="Pfam" id="PF04227">
    <property type="entry name" value="Indigoidine_A"/>
    <property type="match status" value="1"/>
</dbReference>
<keyword evidence="1" id="KW-0479">Metal-binding</keyword>
<proteinExistence type="inferred from homology"/>
<keyword evidence="5" id="KW-0326">Glycosidase</keyword>
<comment type="caution">
    <text evidence="6">The sequence shown here is derived from an EMBL/GenBank/DDBJ whole genome shotgun (WGS) entry which is preliminary data.</text>
</comment>
<sequence>MSLSSCVVVSEHVKDAIKRNKPIVALESTIFTHGMPHPDGAKTQLEVEQVVRAAGATPATIALLNGSLVVGLSKDEITSLAILSTQHKVDKVSRRDIYQCIAQAKNGATTVAATAFIASLAGIDVFATGGIGGVHRGAETTMDVSNDLVELAHTPVCVCCAGAKSILDIPRTLEVLETNGVAVASVGQSNFPAFFTRDSGVRAPTSLASADDVARLVAAMRLVSRAAPHAAHPGAVIGIPIPAQAEADAAEVEAATEEALREANRRGIEGNAVTPFILAEVNTRSKGNSLRANVALIKNNAHFAAQVAVRASTMTTTPSSRL</sequence>
<evidence type="ECO:0000313" key="6">
    <source>
        <dbReference type="EMBL" id="GHP05939.1"/>
    </source>
</evidence>
<dbReference type="PANTHER" id="PTHR42909:SF1">
    <property type="entry name" value="CARBOHYDRATE KINASE PFKB DOMAIN-CONTAINING PROTEIN"/>
    <property type="match status" value="1"/>
</dbReference>